<dbReference type="InterPro" id="IPR003439">
    <property type="entry name" value="ABC_transporter-like_ATP-bd"/>
</dbReference>
<dbReference type="OrthoDB" id="6500128at2759"/>
<dbReference type="CTD" id="5243"/>
<dbReference type="PROSITE" id="PS50929">
    <property type="entry name" value="ABC_TM1F"/>
    <property type="match status" value="2"/>
</dbReference>
<evidence type="ECO:0000256" key="6">
    <source>
        <dbReference type="ARBA" id="ARBA00022741"/>
    </source>
</evidence>
<evidence type="ECO:0000259" key="14">
    <source>
        <dbReference type="PROSITE" id="PS50893"/>
    </source>
</evidence>
<dbReference type="FunFam" id="3.40.50.300:FF:000205">
    <property type="entry name" value="ABC transporter B family member 4"/>
    <property type="match status" value="1"/>
</dbReference>
<dbReference type="InterPro" id="IPR011527">
    <property type="entry name" value="ABC1_TM_dom"/>
</dbReference>
<dbReference type="PROSITE" id="PS00211">
    <property type="entry name" value="ABC_TRANSPORTER_1"/>
    <property type="match status" value="2"/>
</dbReference>
<feature type="transmembrane region" description="Helical" evidence="13">
    <location>
        <begin position="1005"/>
        <end position="1025"/>
    </location>
</feature>
<keyword evidence="7" id="KW-0067">ATP-binding</keyword>
<evidence type="ECO:0000259" key="15">
    <source>
        <dbReference type="PROSITE" id="PS50929"/>
    </source>
</evidence>
<proteinExistence type="inferred from homology"/>
<evidence type="ECO:0000256" key="3">
    <source>
        <dbReference type="ARBA" id="ARBA00022448"/>
    </source>
</evidence>
<dbReference type="GO" id="GO:0055085">
    <property type="term" value="P:transmembrane transport"/>
    <property type="evidence" value="ECO:0000318"/>
    <property type="project" value="GO_Central"/>
</dbReference>
<dbReference type="GO" id="GO:0042626">
    <property type="term" value="F:ATPase-coupled transmembrane transporter activity"/>
    <property type="evidence" value="ECO:0000318"/>
    <property type="project" value="GO_Central"/>
</dbReference>
<feature type="compositionally biased region" description="Basic and acidic residues" evidence="12">
    <location>
        <begin position="676"/>
        <end position="686"/>
    </location>
</feature>
<keyword evidence="17" id="KW-1185">Reference proteome</keyword>
<evidence type="ECO:0000256" key="7">
    <source>
        <dbReference type="ARBA" id="ARBA00022840"/>
    </source>
</evidence>
<dbReference type="FunCoup" id="A0A7M7LW81">
    <property type="interactions" value="655"/>
</dbReference>
<dbReference type="InterPro" id="IPR017871">
    <property type="entry name" value="ABC_transporter-like_CS"/>
</dbReference>
<dbReference type="RefSeq" id="XP_011675000.2">
    <property type="nucleotide sequence ID" value="XM_011676698.2"/>
</dbReference>
<dbReference type="PANTHER" id="PTHR43394">
    <property type="entry name" value="ATP-DEPENDENT PERMEASE MDL1, MITOCHONDRIAL"/>
    <property type="match status" value="1"/>
</dbReference>
<evidence type="ECO:0000256" key="8">
    <source>
        <dbReference type="ARBA" id="ARBA00022967"/>
    </source>
</evidence>
<feature type="domain" description="ABC transporter" evidence="14">
    <location>
        <begin position="435"/>
        <end position="671"/>
    </location>
</feature>
<dbReference type="Pfam" id="PF00005">
    <property type="entry name" value="ABC_tran"/>
    <property type="match status" value="2"/>
</dbReference>
<protein>
    <submittedName>
        <fullName evidence="16">Uncharacterized protein</fullName>
    </submittedName>
</protein>
<feature type="transmembrane region" description="Helical" evidence="13">
    <location>
        <begin position="375"/>
        <end position="393"/>
    </location>
</feature>
<keyword evidence="6" id="KW-0547">Nucleotide-binding</keyword>
<evidence type="ECO:0000313" key="17">
    <source>
        <dbReference type="Proteomes" id="UP000007110"/>
    </source>
</evidence>
<name>A0A7M7LW81_STRPU</name>
<feature type="transmembrane region" description="Helical" evidence="13">
    <location>
        <begin position="903"/>
        <end position="924"/>
    </location>
</feature>
<dbReference type="GO" id="GO:0140359">
    <property type="term" value="F:ABC-type transporter activity"/>
    <property type="evidence" value="ECO:0007669"/>
    <property type="project" value="InterPro"/>
</dbReference>
<feature type="region of interest" description="Disordered" evidence="12">
    <location>
        <begin position="676"/>
        <end position="695"/>
    </location>
</feature>
<feature type="transmembrane region" description="Helical" evidence="13">
    <location>
        <begin position="258"/>
        <end position="280"/>
    </location>
</feature>
<dbReference type="OMA" id="PGSIYKQ"/>
<feature type="domain" description="ABC transmembrane type-1" evidence="15">
    <location>
        <begin position="105"/>
        <end position="401"/>
    </location>
</feature>
<dbReference type="FunFam" id="1.20.1560.10:FF:000009">
    <property type="entry name" value="ABC transporter B family member 1"/>
    <property type="match status" value="1"/>
</dbReference>
<dbReference type="SMART" id="SM00382">
    <property type="entry name" value="AAA"/>
    <property type="match status" value="2"/>
</dbReference>
<dbReference type="SUPFAM" id="SSF52540">
    <property type="entry name" value="P-loop containing nucleoside triphosphate hydrolases"/>
    <property type="match status" value="2"/>
</dbReference>
<keyword evidence="4 13" id="KW-0812">Transmembrane</keyword>
<comment type="subcellular location">
    <subcellularLocation>
        <location evidence="1">Membrane</location>
        <topology evidence="1">Multi-pass membrane protein</topology>
    </subcellularLocation>
</comment>
<dbReference type="FunFam" id="3.40.50.300:FF:000479">
    <property type="entry name" value="Multidrug resistance protein 1A"/>
    <property type="match status" value="1"/>
</dbReference>
<feature type="transmembrane region" description="Helical" evidence="13">
    <location>
        <begin position="779"/>
        <end position="802"/>
    </location>
</feature>
<reference evidence="17" key="1">
    <citation type="submission" date="2015-02" db="EMBL/GenBank/DDBJ databases">
        <title>Genome sequencing for Strongylocentrotus purpuratus.</title>
        <authorList>
            <person name="Murali S."/>
            <person name="Liu Y."/>
            <person name="Vee V."/>
            <person name="English A."/>
            <person name="Wang M."/>
            <person name="Skinner E."/>
            <person name="Han Y."/>
            <person name="Muzny D.M."/>
            <person name="Worley K.C."/>
            <person name="Gibbs R.A."/>
        </authorList>
    </citation>
    <scope>NUCLEOTIDE SEQUENCE</scope>
</reference>
<dbReference type="Gene3D" id="1.20.1560.10">
    <property type="entry name" value="ABC transporter type 1, transmembrane domain"/>
    <property type="match status" value="1"/>
</dbReference>
<dbReference type="Pfam" id="PF00664">
    <property type="entry name" value="ABC_membrane"/>
    <property type="match status" value="2"/>
</dbReference>
<dbReference type="InterPro" id="IPR027417">
    <property type="entry name" value="P-loop_NTPase"/>
</dbReference>
<dbReference type="CDD" id="cd18577">
    <property type="entry name" value="ABC_6TM_Pgp_ABCB1_D1_like"/>
    <property type="match status" value="1"/>
</dbReference>
<evidence type="ECO:0000256" key="10">
    <source>
        <dbReference type="ARBA" id="ARBA00023136"/>
    </source>
</evidence>
<feature type="compositionally biased region" description="Basic and acidic residues" evidence="12">
    <location>
        <begin position="37"/>
        <end position="50"/>
    </location>
</feature>
<dbReference type="PROSITE" id="PS50893">
    <property type="entry name" value="ABC_TRANSPORTER_2"/>
    <property type="match status" value="2"/>
</dbReference>
<evidence type="ECO:0000256" key="12">
    <source>
        <dbReference type="SAM" id="MobiDB-lite"/>
    </source>
</evidence>
<feature type="transmembrane region" description="Helical" evidence="13">
    <location>
        <begin position="233"/>
        <end position="252"/>
    </location>
</feature>
<organism evidence="16 17">
    <name type="scientific">Strongylocentrotus purpuratus</name>
    <name type="common">Purple sea urchin</name>
    <dbReference type="NCBI Taxonomy" id="7668"/>
    <lineage>
        <taxon>Eukaryota</taxon>
        <taxon>Metazoa</taxon>
        <taxon>Echinodermata</taxon>
        <taxon>Eleutherozoa</taxon>
        <taxon>Echinozoa</taxon>
        <taxon>Echinoidea</taxon>
        <taxon>Euechinoidea</taxon>
        <taxon>Echinacea</taxon>
        <taxon>Camarodonta</taxon>
        <taxon>Echinidea</taxon>
        <taxon>Strongylocentrotidae</taxon>
        <taxon>Strongylocentrotus</taxon>
    </lineage>
</organism>
<feature type="domain" description="ABC transporter" evidence="14">
    <location>
        <begin position="1106"/>
        <end position="1344"/>
    </location>
</feature>
<comment type="similarity">
    <text evidence="2">Belongs to the ABC transporter superfamily. ABCB family. Multidrug resistance exporter (TC 3.A.1.201) subfamily.</text>
</comment>
<dbReference type="GO" id="GO:0016324">
    <property type="term" value="C:apical plasma membrane"/>
    <property type="evidence" value="ECO:0000318"/>
    <property type="project" value="GO_Central"/>
</dbReference>
<evidence type="ECO:0000256" key="1">
    <source>
        <dbReference type="ARBA" id="ARBA00004141"/>
    </source>
</evidence>
<dbReference type="GO" id="GO:0016887">
    <property type="term" value="F:ATP hydrolysis activity"/>
    <property type="evidence" value="ECO:0007669"/>
    <property type="project" value="InterPro"/>
</dbReference>
<dbReference type="GeneID" id="591668"/>
<reference evidence="16" key="2">
    <citation type="submission" date="2021-01" db="UniProtKB">
        <authorList>
            <consortium name="EnsemblMetazoa"/>
        </authorList>
    </citation>
    <scope>IDENTIFICATION</scope>
</reference>
<feature type="transmembrane region" description="Helical" evidence="13">
    <location>
        <begin position="101"/>
        <end position="125"/>
    </location>
</feature>
<dbReference type="SUPFAM" id="SSF90123">
    <property type="entry name" value="ABC transporter transmembrane region"/>
    <property type="match status" value="2"/>
</dbReference>
<feature type="transmembrane region" description="Helical" evidence="13">
    <location>
        <begin position="160"/>
        <end position="183"/>
    </location>
</feature>
<feature type="transmembrane region" description="Helical" evidence="13">
    <location>
        <begin position="930"/>
        <end position="950"/>
    </location>
</feature>
<evidence type="ECO:0000256" key="11">
    <source>
        <dbReference type="ARBA" id="ARBA00023180"/>
    </source>
</evidence>
<keyword evidence="8" id="KW-1278">Translocase</keyword>
<feature type="transmembrane region" description="Helical" evidence="13">
    <location>
        <begin position="1045"/>
        <end position="1063"/>
    </location>
</feature>
<keyword evidence="10 13" id="KW-0472">Membrane</keyword>
<dbReference type="InterPro" id="IPR003593">
    <property type="entry name" value="AAA+_ATPase"/>
</dbReference>
<evidence type="ECO:0000256" key="4">
    <source>
        <dbReference type="ARBA" id="ARBA00022692"/>
    </source>
</evidence>
<sequence>MVEGDPPAVGFSNGNGTVQMNGNGASFDGPAVIDVSPIHEDAPSAKHARDSPPPAYNDVSGTKEQGDGGSAEGEGGEKEEKKETKVVGTFEVFRFATGLDVVFILLALVISLCHGVALPAVLLLFGEVTDSFITTASVNVTDNLAAFEESVDSIITFSIYYSYLGCGVLALAYFQVVLWDVAAERQIHKVRLRFFHAILRQEIAWFDVHKGGELNTRLADDIDKIRNGIGDKLGIMLQYTATFVAGITIGFVKSWKLTLVILAVSLILIVPLVGSTSVIIQRMTKQALDAYAKAGAIAGEVFSGIRTVVAFNGEEKEMVRYSSNLDQAKLKTVKKDFATLLAQGFLFFSMFSSYAIAFWYGTVLYLDNEITPGDILTTFLAVLFGAFAIGQAGPNYSDFTTARAAASSIWEVIDQIPTIDCFSTDGKKEKITGQVTFEGVHFSYPSRASVKVLNGINLKVDVGKTVAMVGSSGCGKSTCIQLIQRFYDVAEGSIKIDGIDIRDLNVSWLRDHIGVVSQEPILFATTIEENIRYGRLDVTQAEIEKAAEEANAHDFISKLPEGYSTLVGERGAQLSGGQKQRIAIARALVRNPTILLLDEATSALDTESEATVQLALEKAQHGRTTLVIAHRLSTIFNSDLICAFKEGVISEQGTHEELMKNEGGVYHTLVMKQGMKKEEEEKKENEVPLDDDDDEEVETLIITKRPPSAVRGKSEEEDDSQGEKVYRAGSGKKKLTRVLSRTQSQMSGDEEKQDEDEYEKELEKHFSMMRVWKLNTPECGFILLGCIGAAINGAVQPGFAVVFSKILGAYSITDRAALFDEVTIYCVLFAALGLLSLLASIIQGVGFGKSGGELTLRLRNMMFRAILRQNISFFDDKRNGTGALTTKLATDVSLIQGVTGVRLGMIFEVLFNIGVGIVISFVYSWQIACLLLFAFLPILSLAGMIGWKILQGNSIGTAGSQAEVGKLVSECIENIRTVQSLNRGQTFHLKYCELQNPPYKQGIKGAFAAGLAFGFSQATIFFAYSATFRLGAHLVGTGDLTFPDVFLSFSALMFGAFGLGRAAGSVPDFSKAKVATGELFYLVDRSPDIDTFSDDGEKPASYGGSVSLNNVRFRYPTRPDVPVLRGLSVSVDPGETLALVGSSGCGKSTTIQLMERFYDPHSGTVMFDSHDASLLNTRWQRAQVGLVSQEPCLFDMSIAENIMYGDNSREVSIEDCIEAAKKSNIHDFVDSLPMKYDTNVGSKGTQLSGGQKQRIAIARALVRNPKVLLLDEATSALDTESERVVQDALDEAKKGRTCITIAHRLSTIHNAEKIAVIREGKLAEFGKHEELMAMKQQYYSLYTAQSMQH</sequence>
<accession>A0A7M7LW81</accession>
<dbReference type="CDD" id="cd18578">
    <property type="entry name" value="ABC_6TM_Pgp_ABCB1_D2_like"/>
    <property type="match status" value="1"/>
</dbReference>
<dbReference type="GO" id="GO:0005524">
    <property type="term" value="F:ATP binding"/>
    <property type="evidence" value="ECO:0007669"/>
    <property type="project" value="UniProtKB-KW"/>
</dbReference>
<keyword evidence="11" id="KW-0325">Glycoprotein</keyword>
<keyword evidence="5" id="KW-0677">Repeat</keyword>
<keyword evidence="3" id="KW-0813">Transport</keyword>
<evidence type="ECO:0000256" key="5">
    <source>
        <dbReference type="ARBA" id="ARBA00022737"/>
    </source>
</evidence>
<evidence type="ECO:0000256" key="13">
    <source>
        <dbReference type="SAM" id="Phobius"/>
    </source>
</evidence>
<feature type="domain" description="ABC transmembrane type-1" evidence="15">
    <location>
        <begin position="783"/>
        <end position="1071"/>
    </location>
</feature>
<evidence type="ECO:0000256" key="2">
    <source>
        <dbReference type="ARBA" id="ARBA00007577"/>
    </source>
</evidence>
<evidence type="ECO:0000313" key="16">
    <source>
        <dbReference type="EnsemblMetazoa" id="XP_011675000"/>
    </source>
</evidence>
<dbReference type="CDD" id="cd03249">
    <property type="entry name" value="ABC_MTABC3_MDL1_MDL2"/>
    <property type="match status" value="2"/>
</dbReference>
<feature type="compositionally biased region" description="Polar residues" evidence="12">
    <location>
        <begin position="12"/>
        <end position="24"/>
    </location>
</feature>
<dbReference type="EnsemblMetazoa" id="XM_011676698">
    <property type="protein sequence ID" value="XP_011675000"/>
    <property type="gene ID" value="GeneID_591668"/>
</dbReference>
<dbReference type="InterPro" id="IPR039421">
    <property type="entry name" value="Type_1_exporter"/>
</dbReference>
<feature type="transmembrane region" description="Helical" evidence="13">
    <location>
        <begin position="822"/>
        <end position="842"/>
    </location>
</feature>
<dbReference type="PANTHER" id="PTHR43394:SF27">
    <property type="entry name" value="ATP-DEPENDENT TRANSLOCASE ABCB1-LIKE"/>
    <property type="match status" value="1"/>
</dbReference>
<feature type="region of interest" description="Disordered" evidence="12">
    <location>
        <begin position="1"/>
        <end position="82"/>
    </location>
</feature>
<evidence type="ECO:0000256" key="9">
    <source>
        <dbReference type="ARBA" id="ARBA00022989"/>
    </source>
</evidence>
<dbReference type="Proteomes" id="UP000007110">
    <property type="component" value="Unassembled WGS sequence"/>
</dbReference>
<feature type="transmembrane region" description="Helical" evidence="13">
    <location>
        <begin position="337"/>
        <end position="360"/>
    </location>
</feature>
<dbReference type="InParanoid" id="A0A7M7LW81"/>
<dbReference type="FunFam" id="1.20.1560.10:FF:000018">
    <property type="entry name" value="ATP-binding cassette subfamily B member 11"/>
    <property type="match status" value="1"/>
</dbReference>
<dbReference type="InterPro" id="IPR036640">
    <property type="entry name" value="ABC1_TM_sf"/>
</dbReference>
<keyword evidence="9 13" id="KW-1133">Transmembrane helix</keyword>
<feature type="region of interest" description="Disordered" evidence="12">
    <location>
        <begin position="704"/>
        <end position="756"/>
    </location>
</feature>
<dbReference type="Gene3D" id="3.40.50.300">
    <property type="entry name" value="P-loop containing nucleotide triphosphate hydrolases"/>
    <property type="match status" value="2"/>
</dbReference>